<evidence type="ECO:0000256" key="4">
    <source>
        <dbReference type="ARBA" id="ARBA00009085"/>
    </source>
</evidence>
<dbReference type="Proteomes" id="UP000749559">
    <property type="component" value="Unassembled WGS sequence"/>
</dbReference>
<dbReference type="InterPro" id="IPR018200">
    <property type="entry name" value="USP_CS"/>
</dbReference>
<accession>A0A8J1T872</accession>
<evidence type="ECO:0000256" key="7">
    <source>
        <dbReference type="ARBA" id="ARBA00022786"/>
    </source>
</evidence>
<evidence type="ECO:0000256" key="8">
    <source>
        <dbReference type="ARBA" id="ARBA00022801"/>
    </source>
</evidence>
<evidence type="ECO:0000256" key="11">
    <source>
        <dbReference type="RuleBase" id="RU366025"/>
    </source>
</evidence>
<feature type="compositionally biased region" description="Acidic residues" evidence="12">
    <location>
        <begin position="651"/>
        <end position="664"/>
    </location>
</feature>
<evidence type="ECO:0000256" key="10">
    <source>
        <dbReference type="ARBA" id="ARBA00023242"/>
    </source>
</evidence>
<dbReference type="Gene3D" id="3.30.2230.10">
    <property type="entry name" value="DUSP-like"/>
    <property type="match status" value="1"/>
</dbReference>
<evidence type="ECO:0000256" key="6">
    <source>
        <dbReference type="ARBA" id="ARBA00022670"/>
    </source>
</evidence>
<dbReference type="Pfam" id="PF06337">
    <property type="entry name" value="DUSP"/>
    <property type="match status" value="1"/>
</dbReference>
<keyword evidence="8 11" id="KW-0378">Hydrolase</keyword>
<name>A0A8J1T872_OWEFU</name>
<dbReference type="InterPro" id="IPR050185">
    <property type="entry name" value="Ub_carboxyl-term_hydrolase"/>
</dbReference>
<feature type="compositionally biased region" description="Polar residues" evidence="12">
    <location>
        <begin position="251"/>
        <end position="267"/>
    </location>
</feature>
<dbReference type="SUPFAM" id="SSF143791">
    <property type="entry name" value="DUSP-like"/>
    <property type="match status" value="1"/>
</dbReference>
<dbReference type="PROSITE" id="PS00973">
    <property type="entry name" value="USP_2"/>
    <property type="match status" value="1"/>
</dbReference>
<dbReference type="GO" id="GO:0005737">
    <property type="term" value="C:cytoplasm"/>
    <property type="evidence" value="ECO:0007669"/>
    <property type="project" value="UniProtKB-SubCell"/>
</dbReference>
<evidence type="ECO:0000256" key="2">
    <source>
        <dbReference type="ARBA" id="ARBA00004123"/>
    </source>
</evidence>
<comment type="catalytic activity">
    <reaction evidence="1 11">
        <text>Thiol-dependent hydrolysis of ester, thioester, amide, peptide and isopeptide bonds formed by the C-terminal Gly of ubiquitin (a 76-residue protein attached to proteins as an intracellular targeting signal).</text>
        <dbReference type="EC" id="3.4.19.12"/>
    </reaction>
</comment>
<dbReference type="PANTHER" id="PTHR21646">
    <property type="entry name" value="UBIQUITIN CARBOXYL-TERMINAL HYDROLASE"/>
    <property type="match status" value="1"/>
</dbReference>
<evidence type="ECO:0000313" key="13">
    <source>
        <dbReference type="EMBL" id="CAH1783519.1"/>
    </source>
</evidence>
<evidence type="ECO:0000256" key="1">
    <source>
        <dbReference type="ARBA" id="ARBA00000707"/>
    </source>
</evidence>
<dbReference type="EMBL" id="CAIIXF020000005">
    <property type="protein sequence ID" value="CAH1783519.1"/>
    <property type="molecule type" value="Genomic_DNA"/>
</dbReference>
<dbReference type="InterPro" id="IPR028889">
    <property type="entry name" value="USP"/>
</dbReference>
<dbReference type="AlphaFoldDB" id="A0A8J1T872"/>
<dbReference type="PROSITE" id="PS00972">
    <property type="entry name" value="USP_1"/>
    <property type="match status" value="1"/>
</dbReference>
<feature type="region of interest" description="Disordered" evidence="12">
    <location>
        <begin position="214"/>
        <end position="274"/>
    </location>
</feature>
<dbReference type="EC" id="3.4.19.12" evidence="11"/>
<sequence>KMAEGGSPDCEAQKNEIAKEIKATLKKGDIWYLIDTKWFKQWKKYVGYDSWDTSYVGEKSAFPGPIDNSPLFDGEKGGLREHLLDDLDYQLIAEPGWQKLVKWYGVTDEEESVSRKVIEQGMFVKQCKVEVYLLDLKLCQNSNTEEQVSRQFSRADTLEYIEQEMRKLFEIKEDTEVRLWNKYMTNTYEHLNKPDNTVQDAGLYPGQVIVIEQKNEDGTWPRQNKAKTGYGAPSSPSPSTLSITSGSDSPASSSYNGTVGASTSTRPYSSGYSSGGSSYSYGNSYDTGRGGSAAPGLCGLSNLGNTCFMNSALQVMSNVPDLTEYMLSDKWEEELNYDNPLGMKGEIAKSYAELIKTIWSGKYSYTVPRNFKLAVGRFAPQFSGFQQQDSQELMAFLLDGLHEDLNRILKKPYIEQKDAEGKKDKEVANEAWENYRKRNDSIIVDTLHGLLKSTLVCPDCSKVSVTFDPFCYLSLPLPVKKERQIEVFYIPLDPMKKTVQYKLTVPKMGSVKELCQALSKVTDTPSDKLVVTDVYNHRFHKVFQPDEGITHILDRDDIFVYEVPVSTGDDPETLILPVYLREKTSRASGSGFSNYSSTQLFGQPLLVPVPRKNCTYDALYNAVLNRMSRYVTVPTEDDAWWEEFKAQQEDAMSEEDANEYDTTDSTENTETNSINNKNQDIINENDTNKSPAPCRLFSFTLVNSYGSAEVEQIKDNGKPIKLSGRSYVAIDWYSQAKKKYFNEKLADDLLVDDSMNMKQQQRRQVIQLTDCLDLFTTTEKLGEQDPWYCPRCKKHQQATKKFDLWKLPKVLVIHLKRFNYNRYWRDKIDALVEFPVRGLQMKNLLINKDHGPALYDLIGVVNHYGGMGGGHYTAYGLNSNDKQWHHFDDSSVSSVDEDGVVTRAAYVLVYHLRVPGAAEPPRDIPAALGAAPQSSDSNYSNGSNGLSTTSTSTSDDEMDTN</sequence>
<keyword evidence="10" id="KW-0539">Nucleus</keyword>
<dbReference type="Pfam" id="PF14836">
    <property type="entry name" value="Ubiquitin_3"/>
    <property type="match status" value="1"/>
</dbReference>
<comment type="caution">
    <text evidence="13">The sequence shown here is derived from an EMBL/GenBank/DDBJ whole genome shotgun (WGS) entry which is preliminary data.</text>
</comment>
<organism evidence="13 14">
    <name type="scientific">Owenia fusiformis</name>
    <name type="common">Polychaete worm</name>
    <dbReference type="NCBI Taxonomy" id="6347"/>
    <lineage>
        <taxon>Eukaryota</taxon>
        <taxon>Metazoa</taxon>
        <taxon>Spiralia</taxon>
        <taxon>Lophotrochozoa</taxon>
        <taxon>Annelida</taxon>
        <taxon>Polychaeta</taxon>
        <taxon>Sedentaria</taxon>
        <taxon>Canalipalpata</taxon>
        <taxon>Sabellida</taxon>
        <taxon>Oweniida</taxon>
        <taxon>Oweniidae</taxon>
        <taxon>Owenia</taxon>
    </lineage>
</organism>
<feature type="region of interest" description="Disordered" evidence="12">
    <location>
        <begin position="921"/>
        <end position="961"/>
    </location>
</feature>
<keyword evidence="9 11" id="KW-0788">Thiol protease</keyword>
<dbReference type="FunFam" id="3.90.70.10:FF:000013">
    <property type="entry name" value="ubiquitin carboxyl-terminal hydrolase 15 isoform X1"/>
    <property type="match status" value="1"/>
</dbReference>
<reference evidence="13" key="1">
    <citation type="submission" date="2022-03" db="EMBL/GenBank/DDBJ databases">
        <authorList>
            <person name="Martin C."/>
        </authorList>
    </citation>
    <scope>NUCLEOTIDE SEQUENCE</scope>
</reference>
<keyword evidence="6 11" id="KW-0645">Protease</keyword>
<evidence type="ECO:0000313" key="14">
    <source>
        <dbReference type="Proteomes" id="UP000749559"/>
    </source>
</evidence>
<feature type="compositionally biased region" description="Polar residues" evidence="12">
    <location>
        <begin position="674"/>
        <end position="687"/>
    </location>
</feature>
<feature type="compositionally biased region" description="Low complexity" evidence="12">
    <location>
        <begin position="233"/>
        <end position="250"/>
    </location>
</feature>
<feature type="compositionally biased region" description="Low complexity" evidence="12">
    <location>
        <begin position="934"/>
        <end position="953"/>
    </location>
</feature>
<keyword evidence="7 11" id="KW-0833">Ubl conjugation pathway</keyword>
<dbReference type="InterPro" id="IPR029346">
    <property type="entry name" value="USP_C"/>
</dbReference>
<dbReference type="FunFam" id="3.30.2230.10:FF:000003">
    <property type="entry name" value="ubiquitin carboxyl-terminal hydrolase 15 isoform X1"/>
    <property type="match status" value="1"/>
</dbReference>
<feature type="region of interest" description="Disordered" evidence="12">
    <location>
        <begin position="647"/>
        <end position="687"/>
    </location>
</feature>
<dbReference type="CDD" id="cd02674">
    <property type="entry name" value="Peptidase_C19R"/>
    <property type="match status" value="1"/>
</dbReference>
<dbReference type="InterPro" id="IPR038765">
    <property type="entry name" value="Papain-like_cys_pep_sf"/>
</dbReference>
<dbReference type="Pfam" id="PF14533">
    <property type="entry name" value="USP7_C2"/>
    <property type="match status" value="1"/>
</dbReference>
<dbReference type="InterPro" id="IPR028135">
    <property type="entry name" value="Ub_USP-typ"/>
</dbReference>
<evidence type="ECO:0000256" key="5">
    <source>
        <dbReference type="ARBA" id="ARBA00022490"/>
    </source>
</evidence>
<comment type="subcellular location">
    <subcellularLocation>
        <location evidence="3">Cytoplasm</location>
    </subcellularLocation>
    <subcellularLocation>
        <location evidence="2">Nucleus</location>
    </subcellularLocation>
</comment>
<comment type="similarity">
    <text evidence="4 11">Belongs to the peptidase C19 family.</text>
</comment>
<dbReference type="SMART" id="SM00695">
    <property type="entry name" value="DUSP"/>
    <property type="match status" value="1"/>
</dbReference>
<evidence type="ECO:0000256" key="3">
    <source>
        <dbReference type="ARBA" id="ARBA00004496"/>
    </source>
</evidence>
<dbReference type="InterPro" id="IPR035927">
    <property type="entry name" value="DUSP-like_sf"/>
</dbReference>
<keyword evidence="14" id="KW-1185">Reference proteome</keyword>
<dbReference type="SUPFAM" id="SSF54001">
    <property type="entry name" value="Cysteine proteinases"/>
    <property type="match status" value="1"/>
</dbReference>
<dbReference type="GO" id="GO:0004843">
    <property type="term" value="F:cysteine-type deubiquitinase activity"/>
    <property type="evidence" value="ECO:0007669"/>
    <property type="project" value="UniProtKB-UniRule"/>
</dbReference>
<dbReference type="Pfam" id="PF00443">
    <property type="entry name" value="UCH"/>
    <property type="match status" value="1"/>
</dbReference>
<dbReference type="GO" id="GO:0005634">
    <property type="term" value="C:nucleus"/>
    <property type="evidence" value="ECO:0007669"/>
    <property type="project" value="UniProtKB-SubCell"/>
</dbReference>
<gene>
    <name evidence="13" type="ORF">OFUS_LOCUS9856</name>
</gene>
<dbReference type="InterPro" id="IPR001394">
    <property type="entry name" value="Peptidase_C19_UCH"/>
</dbReference>
<dbReference type="PROSITE" id="PS51283">
    <property type="entry name" value="DUSP"/>
    <property type="match status" value="1"/>
</dbReference>
<feature type="non-terminal residue" evidence="13">
    <location>
        <position position="1"/>
    </location>
</feature>
<dbReference type="Gene3D" id="3.90.70.10">
    <property type="entry name" value="Cysteine proteinases"/>
    <property type="match status" value="2"/>
</dbReference>
<evidence type="ECO:0000256" key="9">
    <source>
        <dbReference type="ARBA" id="ARBA00022807"/>
    </source>
</evidence>
<proteinExistence type="inferred from homology"/>
<dbReference type="PANTHER" id="PTHR21646:SF24">
    <property type="entry name" value="UBIQUITIN CARBOXYL-TERMINAL HYDROLASE"/>
    <property type="match status" value="1"/>
</dbReference>
<dbReference type="OrthoDB" id="265776at2759"/>
<dbReference type="PROSITE" id="PS50235">
    <property type="entry name" value="USP_3"/>
    <property type="match status" value="1"/>
</dbReference>
<protein>
    <recommendedName>
        <fullName evidence="11">Ubiquitin carboxyl-terminal hydrolase</fullName>
        <ecNumber evidence="11">3.4.19.12</ecNumber>
    </recommendedName>
</protein>
<dbReference type="InterPro" id="IPR006615">
    <property type="entry name" value="Pept_C19_DUSP"/>
</dbReference>
<keyword evidence="5" id="KW-0963">Cytoplasm</keyword>
<dbReference type="Gene3D" id="3.10.20.90">
    <property type="entry name" value="Phosphatidylinositol 3-kinase Catalytic Subunit, Chain A, domain 1"/>
    <property type="match status" value="1"/>
</dbReference>
<evidence type="ECO:0000256" key="12">
    <source>
        <dbReference type="SAM" id="MobiDB-lite"/>
    </source>
</evidence>
<dbReference type="GO" id="GO:0016579">
    <property type="term" value="P:protein deubiquitination"/>
    <property type="evidence" value="ECO:0007669"/>
    <property type="project" value="InterPro"/>
</dbReference>
<dbReference type="GO" id="GO:0006508">
    <property type="term" value="P:proteolysis"/>
    <property type="evidence" value="ECO:0007669"/>
    <property type="project" value="UniProtKB-KW"/>
</dbReference>